<reference evidence="5 6" key="1">
    <citation type="submission" date="2014-12" db="EMBL/GenBank/DDBJ databases">
        <title>Frankia sp. BMG5.1 draft genome.</title>
        <authorList>
            <person name="Gtari M."/>
            <person name="Ghodhbane-Gtari F."/>
            <person name="Nouioui I."/>
            <person name="Ktari A."/>
            <person name="Hezbri K."/>
            <person name="Mimouni W."/>
            <person name="Sbissi I."/>
            <person name="Ayari A."/>
            <person name="Yamanaka T."/>
            <person name="Normand P."/>
            <person name="Tisa L.S."/>
            <person name="Boudabous A."/>
        </authorList>
    </citation>
    <scope>NUCLEOTIDE SEQUENCE [LARGE SCALE GENOMIC DNA]</scope>
    <source>
        <strain evidence="5 6">BMG5.1</strain>
    </source>
</reference>
<keyword evidence="2 5" id="KW-0808">Transferase</keyword>
<organism evidence="5 6">
    <name type="scientific">Protofrankia coriariae</name>
    <dbReference type="NCBI Taxonomy" id="1562887"/>
    <lineage>
        <taxon>Bacteria</taxon>
        <taxon>Bacillati</taxon>
        <taxon>Actinomycetota</taxon>
        <taxon>Actinomycetes</taxon>
        <taxon>Frankiales</taxon>
        <taxon>Frankiaceae</taxon>
        <taxon>Protofrankia</taxon>
    </lineage>
</organism>
<evidence type="ECO:0000313" key="5">
    <source>
        <dbReference type="EMBL" id="KLL13061.1"/>
    </source>
</evidence>
<name>A0ABR5F8K5_9ACTN</name>
<dbReference type="InterPro" id="IPR050194">
    <property type="entry name" value="Glycosyltransferase_grp1"/>
</dbReference>
<gene>
    <name evidence="5" type="ORF">FrCorBMG51_00575</name>
</gene>
<feature type="domain" description="Glycosyl transferase family 1" evidence="3">
    <location>
        <begin position="234"/>
        <end position="379"/>
    </location>
</feature>
<dbReference type="InterPro" id="IPR001296">
    <property type="entry name" value="Glyco_trans_1"/>
</dbReference>
<accession>A0ABR5F8K5</accession>
<dbReference type="Pfam" id="PF00534">
    <property type="entry name" value="Glycos_transf_1"/>
    <property type="match status" value="1"/>
</dbReference>
<keyword evidence="6" id="KW-1185">Reference proteome</keyword>
<keyword evidence="1" id="KW-0328">Glycosyltransferase</keyword>
<protein>
    <submittedName>
        <fullName evidence="5">Glycosyl transferase family 1</fullName>
    </submittedName>
</protein>
<dbReference type="PANTHER" id="PTHR45947:SF13">
    <property type="entry name" value="TRANSFERASE"/>
    <property type="match status" value="1"/>
</dbReference>
<dbReference type="SUPFAM" id="SSF53756">
    <property type="entry name" value="UDP-Glycosyltransferase/glycogen phosphorylase"/>
    <property type="match status" value="1"/>
</dbReference>
<dbReference type="RefSeq" id="WP_047221191.1">
    <property type="nucleotide sequence ID" value="NZ_JWIO01000001.1"/>
</dbReference>
<evidence type="ECO:0000256" key="2">
    <source>
        <dbReference type="ARBA" id="ARBA00022679"/>
    </source>
</evidence>
<dbReference type="Proteomes" id="UP000035425">
    <property type="component" value="Unassembled WGS sequence"/>
</dbReference>
<evidence type="ECO:0000259" key="3">
    <source>
        <dbReference type="Pfam" id="PF00534"/>
    </source>
</evidence>
<sequence length="404" mass="43560">MKILLLAQFFPPIVGGEERHVHNLGRRLADRHEVTVVTFGDKTGTATRDGMRVRTVRPITASLPFLYGEGDRLYAPPLPDPAVARALRRVIVEERPDVIHAHNWIVNSLTPLRLTTRAPMVLTLHDYSHVCATKRFMYLGQQVCAGPSPRRCVRCAHDHYGGPVGLATVAGNQGGRALRRLALNRIIAVSSAVARHSDLAAGGIPFEVIPNFIPDELLETRSHTVPGGMTAGGYLLYVGDLSRDKGVGILLDAYARLAADRPPLLMVGRRTPHLPDRLPAGVVVAEPWDHEKIMQAFAGAAFAVVPSIWPDPCPTVVLEAMAAGVPVVTTGMGGIADMVRDGEDGVVVPPSEPAALAAAMNLLLADPSLRQRLGRHARDRAASFTAGEVVPRIEAVYRDLVHAH</sequence>
<dbReference type="GO" id="GO:0016740">
    <property type="term" value="F:transferase activity"/>
    <property type="evidence" value="ECO:0007669"/>
    <property type="project" value="UniProtKB-KW"/>
</dbReference>
<dbReference type="PANTHER" id="PTHR45947">
    <property type="entry name" value="SULFOQUINOVOSYL TRANSFERASE SQD2"/>
    <property type="match status" value="1"/>
</dbReference>
<dbReference type="Gene3D" id="3.40.50.2000">
    <property type="entry name" value="Glycogen Phosphorylase B"/>
    <property type="match status" value="2"/>
</dbReference>
<dbReference type="CDD" id="cd03801">
    <property type="entry name" value="GT4_PimA-like"/>
    <property type="match status" value="1"/>
</dbReference>
<dbReference type="InterPro" id="IPR028098">
    <property type="entry name" value="Glyco_trans_4-like_N"/>
</dbReference>
<evidence type="ECO:0000256" key="1">
    <source>
        <dbReference type="ARBA" id="ARBA00022676"/>
    </source>
</evidence>
<dbReference type="EMBL" id="JWIO01000001">
    <property type="protein sequence ID" value="KLL13061.1"/>
    <property type="molecule type" value="Genomic_DNA"/>
</dbReference>
<evidence type="ECO:0000313" key="6">
    <source>
        <dbReference type="Proteomes" id="UP000035425"/>
    </source>
</evidence>
<feature type="domain" description="Glycosyltransferase subfamily 4-like N-terminal" evidence="4">
    <location>
        <begin position="14"/>
        <end position="216"/>
    </location>
</feature>
<proteinExistence type="predicted"/>
<evidence type="ECO:0000259" key="4">
    <source>
        <dbReference type="Pfam" id="PF13439"/>
    </source>
</evidence>
<comment type="caution">
    <text evidence="5">The sequence shown here is derived from an EMBL/GenBank/DDBJ whole genome shotgun (WGS) entry which is preliminary data.</text>
</comment>
<dbReference type="Pfam" id="PF13439">
    <property type="entry name" value="Glyco_transf_4"/>
    <property type="match status" value="1"/>
</dbReference>